<organism evidence="1 2">
    <name type="scientific">Goodea atripinnis</name>
    <dbReference type="NCBI Taxonomy" id="208336"/>
    <lineage>
        <taxon>Eukaryota</taxon>
        <taxon>Metazoa</taxon>
        <taxon>Chordata</taxon>
        <taxon>Craniata</taxon>
        <taxon>Vertebrata</taxon>
        <taxon>Euteleostomi</taxon>
        <taxon>Actinopterygii</taxon>
        <taxon>Neopterygii</taxon>
        <taxon>Teleostei</taxon>
        <taxon>Neoteleostei</taxon>
        <taxon>Acanthomorphata</taxon>
        <taxon>Ovalentaria</taxon>
        <taxon>Atherinomorphae</taxon>
        <taxon>Cyprinodontiformes</taxon>
        <taxon>Goodeidae</taxon>
        <taxon>Goodea</taxon>
    </lineage>
</organism>
<proteinExistence type="predicted"/>
<gene>
    <name evidence="1" type="ORF">GOODEAATRI_016953</name>
</gene>
<keyword evidence="2" id="KW-1185">Reference proteome</keyword>
<dbReference type="EMBL" id="JAHRIO010041322">
    <property type="protein sequence ID" value="MEQ2172048.1"/>
    <property type="molecule type" value="Genomic_DNA"/>
</dbReference>
<name>A0ABV0NNC8_9TELE</name>
<evidence type="ECO:0000313" key="1">
    <source>
        <dbReference type="EMBL" id="MEQ2172048.1"/>
    </source>
</evidence>
<sequence>MLIRFKPPGTVAGFQIHASACIAVGLTGVQVVSSPSAASQTEAGAQPALFLSVAAKNDHASDYGASLLICSSGSTRLSSWFQMFLSVDYGGISSRPVPHGRRPKAIDSPAGVLVFAEELGAAAGWSFTRWSVYIQTATLLRLGALCRSQTCFTAEFCRIFDVRWVFAKVLDEVLQLVLGAISASTFCELAALKSHHSLTIPFLCLLSPCFRGSTYPPVCWYSTCVFVCVGGHMCGVVWRLRNGHMELRISCYEENHPETKEEAVILPCLHPADRVHDIEFYPLHGPVSGLYLCFCATSVLACLFW</sequence>
<protein>
    <submittedName>
        <fullName evidence="1">Uncharacterized protein</fullName>
    </submittedName>
</protein>
<dbReference type="Proteomes" id="UP001476798">
    <property type="component" value="Unassembled WGS sequence"/>
</dbReference>
<comment type="caution">
    <text evidence="1">The sequence shown here is derived from an EMBL/GenBank/DDBJ whole genome shotgun (WGS) entry which is preliminary data.</text>
</comment>
<evidence type="ECO:0000313" key="2">
    <source>
        <dbReference type="Proteomes" id="UP001476798"/>
    </source>
</evidence>
<accession>A0ABV0NNC8</accession>
<reference evidence="1 2" key="1">
    <citation type="submission" date="2021-06" db="EMBL/GenBank/DDBJ databases">
        <authorList>
            <person name="Palmer J.M."/>
        </authorList>
    </citation>
    <scope>NUCLEOTIDE SEQUENCE [LARGE SCALE GENOMIC DNA]</scope>
    <source>
        <strain evidence="1 2">GA_2019</strain>
        <tissue evidence="1">Muscle</tissue>
    </source>
</reference>